<dbReference type="AlphaFoldDB" id="A0A1B7XMV3"/>
<dbReference type="STRING" id="1560234.SP90_01915"/>
<dbReference type="NCBIfam" id="NF045669">
    <property type="entry name" value="DVU1555_fam_CGA"/>
    <property type="match status" value="1"/>
</dbReference>
<comment type="caution">
    <text evidence="1">The sequence shown here is derived from an EMBL/GenBank/DDBJ whole genome shotgun (WGS) entry which is preliminary data.</text>
</comment>
<dbReference type="RefSeq" id="WP_066851993.1">
    <property type="nucleotide sequence ID" value="NZ_JXMS01000002.1"/>
</dbReference>
<gene>
    <name evidence="1" type="ORF">SP90_01915</name>
</gene>
<reference evidence="1 2" key="1">
    <citation type="submission" date="2015-01" db="EMBL/GenBank/DDBJ databases">
        <title>Desulfovibrio sp. JC271 draft genome sequence.</title>
        <authorList>
            <person name="Shivani Y."/>
            <person name="Subhash Y."/>
            <person name="Sasikala C."/>
            <person name="Ramana C.V."/>
        </authorList>
    </citation>
    <scope>NUCLEOTIDE SEQUENCE [LARGE SCALE GENOMIC DNA]</scope>
    <source>
        <strain evidence="1 2">JC271</strain>
    </source>
</reference>
<proteinExistence type="predicted"/>
<dbReference type="PATRIC" id="fig|1560234.3.peg.1259"/>
<dbReference type="EMBL" id="JXMS01000002">
    <property type="protein sequence ID" value="OBQ56842.1"/>
    <property type="molecule type" value="Genomic_DNA"/>
</dbReference>
<sequence length="152" mass="16380">MLSDIQLQSFQWAGKGYCCSQIMMGMALEFSGVENQQLIRAAEGLCSGMSKCDGACGLLTGGALLLGLYAGHDAATEEKDDHLPVMLESFTEWFSQKTIEQFGGIDCGKILGDHCDNPVPDTTICGGLLVDSFMFIDTLLTEYGYDIAAVKE</sequence>
<accession>A0A1B7XMV3</accession>
<evidence type="ECO:0000313" key="2">
    <source>
        <dbReference type="Proteomes" id="UP000091979"/>
    </source>
</evidence>
<dbReference type="OrthoDB" id="163426at2"/>
<keyword evidence="2" id="KW-1185">Reference proteome</keyword>
<organism evidence="1 2">
    <name type="scientific">Halodesulfovibrio spirochaetisodalis</name>
    <dbReference type="NCBI Taxonomy" id="1560234"/>
    <lineage>
        <taxon>Bacteria</taxon>
        <taxon>Pseudomonadati</taxon>
        <taxon>Thermodesulfobacteriota</taxon>
        <taxon>Desulfovibrionia</taxon>
        <taxon>Desulfovibrionales</taxon>
        <taxon>Desulfovibrionaceae</taxon>
        <taxon>Halodesulfovibrio</taxon>
    </lineage>
</organism>
<dbReference type="InterPro" id="IPR010181">
    <property type="entry name" value="CGCAxxGCC_motif"/>
</dbReference>
<dbReference type="Proteomes" id="UP000091979">
    <property type="component" value="Unassembled WGS sequence"/>
</dbReference>
<evidence type="ECO:0000313" key="1">
    <source>
        <dbReference type="EMBL" id="OBQ56842.1"/>
    </source>
</evidence>
<dbReference type="Pfam" id="PF09719">
    <property type="entry name" value="C_GCAxxG_C_C"/>
    <property type="match status" value="1"/>
</dbReference>
<protein>
    <submittedName>
        <fullName evidence="1">C_GCAxxG_C_C family protein</fullName>
    </submittedName>
</protein>
<name>A0A1B7XMV3_9BACT</name>